<proteinExistence type="predicted"/>
<sequence>MSTANVPPFPGPPAAGPVCDCHLHIYDPAFPYEPDAALRPPPATAATYRAVRDALGIRRSVIVQPTTYGYDNRCTLDAVARLGTENARAVAVVPVMVSDEELLRLDRGGCRGVRINALRGALLDTEAVGALARRIAPLGWHLQLHVEGATLPALSPWLRALPVPVVLDHMGRLNPAQGPESPPWRALRDLLNEPQIWVKLSAPYLLDPDGAPGYRALAPLAEILLGTAPQRLLWGSDWPHPGWHAQGRPPLDEAALHDWAWRHLDRSGVARKVLIDNPARLYGF</sequence>
<accession>A0A446CRH7</accession>
<dbReference type="Gene3D" id="3.20.20.140">
    <property type="entry name" value="Metal-dependent hydrolases"/>
    <property type="match status" value="1"/>
</dbReference>
<reference evidence="2 3" key="1">
    <citation type="submission" date="2018-07" db="EMBL/GenBank/DDBJ databases">
        <authorList>
            <person name="Peeters C."/>
        </authorList>
    </citation>
    <scope>NUCLEOTIDE SEQUENCE [LARGE SCALE GENOMIC DNA]</scope>
    <source>
        <strain evidence="2 3">LMG 3411</strain>
    </source>
</reference>
<organism evidence="2 3">
    <name type="scientific">Achromobacter agilis</name>
    <dbReference type="NCBI Taxonomy" id="1353888"/>
    <lineage>
        <taxon>Bacteria</taxon>
        <taxon>Pseudomonadati</taxon>
        <taxon>Pseudomonadota</taxon>
        <taxon>Betaproteobacteria</taxon>
        <taxon>Burkholderiales</taxon>
        <taxon>Alcaligenaceae</taxon>
        <taxon>Achromobacter</taxon>
    </lineage>
</organism>
<dbReference type="SUPFAM" id="SSF51556">
    <property type="entry name" value="Metallo-dependent hydrolases"/>
    <property type="match status" value="1"/>
</dbReference>
<dbReference type="EMBL" id="UFQB01000024">
    <property type="protein sequence ID" value="SSW70462.1"/>
    <property type="molecule type" value="Genomic_DNA"/>
</dbReference>
<dbReference type="GO" id="GO:0047554">
    <property type="term" value="F:2-pyrone-4,6-dicarboxylate lactonase activity"/>
    <property type="evidence" value="ECO:0007669"/>
    <property type="project" value="UniProtKB-EC"/>
</dbReference>
<evidence type="ECO:0000259" key="1">
    <source>
        <dbReference type="Pfam" id="PF04909"/>
    </source>
</evidence>
<protein>
    <submittedName>
        <fullName evidence="2">2-pyrone-4,6-dicarbaxylate hydrolase</fullName>
        <ecNumber evidence="2">3.1.1.57</ecNumber>
    </submittedName>
</protein>
<dbReference type="InterPro" id="IPR052358">
    <property type="entry name" value="Aro_Compnd_Degr_Hydrolases"/>
</dbReference>
<evidence type="ECO:0000313" key="3">
    <source>
        <dbReference type="Proteomes" id="UP000289184"/>
    </source>
</evidence>
<gene>
    <name evidence="2" type="primary">ligI_1</name>
    <name evidence="2" type="ORF">AGI3411_04631</name>
</gene>
<name>A0A446CRH7_9BURK</name>
<dbReference type="InterPro" id="IPR032466">
    <property type="entry name" value="Metal_Hydrolase"/>
</dbReference>
<dbReference type="Proteomes" id="UP000289184">
    <property type="component" value="Unassembled WGS sequence"/>
</dbReference>
<dbReference type="EC" id="3.1.1.57" evidence="2"/>
<dbReference type="PANTHER" id="PTHR35563:SF2">
    <property type="entry name" value="BARREL METAL-DEPENDENT HYDROLASE, PUTATIVE (AFU_ORTHOLOGUE AFUA_1G16240)-RELATED"/>
    <property type="match status" value="1"/>
</dbReference>
<dbReference type="Pfam" id="PF04909">
    <property type="entry name" value="Amidohydro_2"/>
    <property type="match status" value="1"/>
</dbReference>
<keyword evidence="2" id="KW-0378">Hydrolase</keyword>
<dbReference type="AlphaFoldDB" id="A0A446CRH7"/>
<dbReference type="PANTHER" id="PTHR35563">
    <property type="entry name" value="BARREL METAL-DEPENDENT HYDROLASE, PUTATIVE (AFU_ORTHOLOGUE AFUA_1G16240)-RELATED"/>
    <property type="match status" value="1"/>
</dbReference>
<keyword evidence="3" id="KW-1185">Reference proteome</keyword>
<dbReference type="RefSeq" id="WP_244240434.1">
    <property type="nucleotide sequence ID" value="NZ_UFQB01000024.1"/>
</dbReference>
<dbReference type="InterPro" id="IPR006680">
    <property type="entry name" value="Amidohydro-rel"/>
</dbReference>
<feature type="domain" description="Amidohydrolase-related" evidence="1">
    <location>
        <begin position="19"/>
        <end position="284"/>
    </location>
</feature>
<evidence type="ECO:0000313" key="2">
    <source>
        <dbReference type="EMBL" id="SSW70462.1"/>
    </source>
</evidence>